<sequence>MANKTVKINADDFSPAYIDCSEQETTFSNNPVGFRAGWLRLCKNKGAIVSLVVLIMLAVLALIGPHLTHFTYYQTDYKHSFQSPSSDHWLGTDKFGRDQWTRIWEGTRISLYIALLAAVLDLVIGVMFGAVSGVFGGKVDMIIQRVIDILVGIPHLIVVILLILLLKPGIVTISVAMVITGWVNMARLVRSQIFKLKSQEFIMASQSLGGGSFHLIFKHFIPNSISIILVNLMFTIPSAIFTEAFLSFIGLGLQEPLASLGVLINDGYHSMRAHPYLLLFPAIVIVLLMVCFNLLADGLRDAIDPKMKK</sequence>
<feature type="domain" description="ABC transmembrane type-1" evidence="11">
    <location>
        <begin position="107"/>
        <end position="296"/>
    </location>
</feature>
<keyword evidence="5" id="KW-0571">Peptide transport</keyword>
<evidence type="ECO:0000256" key="6">
    <source>
        <dbReference type="ARBA" id="ARBA00022927"/>
    </source>
</evidence>
<keyword evidence="8 10" id="KW-0472">Membrane</keyword>
<dbReference type="PANTHER" id="PTHR43386:SF24">
    <property type="entry name" value="OLIGOPEPTIDE TRANSPORT SYSTEM PERMEASE PROTEIN AMID"/>
    <property type="match status" value="1"/>
</dbReference>
<dbReference type="CDD" id="cd06261">
    <property type="entry name" value="TM_PBP2"/>
    <property type="match status" value="1"/>
</dbReference>
<evidence type="ECO:0000256" key="3">
    <source>
        <dbReference type="ARBA" id="ARBA00022475"/>
    </source>
</evidence>
<name>A0ABV9GKV7_9BACL</name>
<dbReference type="EMBL" id="JBHSFW010000004">
    <property type="protein sequence ID" value="MFC4618937.1"/>
    <property type="molecule type" value="Genomic_DNA"/>
</dbReference>
<accession>A0ABV9GKV7</accession>
<keyword evidence="2 10" id="KW-0813">Transport</keyword>
<dbReference type="RefSeq" id="WP_376846037.1">
    <property type="nucleotide sequence ID" value="NZ_JBHSFW010000004.1"/>
</dbReference>
<evidence type="ECO:0000256" key="1">
    <source>
        <dbReference type="ARBA" id="ARBA00004651"/>
    </source>
</evidence>
<feature type="transmembrane region" description="Helical" evidence="10">
    <location>
        <begin position="47"/>
        <end position="67"/>
    </location>
</feature>
<evidence type="ECO:0000256" key="10">
    <source>
        <dbReference type="RuleBase" id="RU363032"/>
    </source>
</evidence>
<evidence type="ECO:0000256" key="8">
    <source>
        <dbReference type="ARBA" id="ARBA00023136"/>
    </source>
</evidence>
<feature type="transmembrane region" description="Helical" evidence="10">
    <location>
        <begin position="273"/>
        <end position="296"/>
    </location>
</feature>
<gene>
    <name evidence="12" type="ORF">ACFO4N_09370</name>
</gene>
<comment type="subcellular location">
    <subcellularLocation>
        <location evidence="1 10">Cell membrane</location>
        <topology evidence="1 10">Multi-pass membrane protein</topology>
    </subcellularLocation>
</comment>
<protein>
    <submittedName>
        <fullName evidence="12">ABC transporter permease</fullName>
    </submittedName>
</protein>
<keyword evidence="3" id="KW-1003">Cell membrane</keyword>
<dbReference type="PROSITE" id="PS50928">
    <property type="entry name" value="ABC_TM1"/>
    <property type="match status" value="1"/>
</dbReference>
<comment type="similarity">
    <text evidence="9">Belongs to the binding-protein-dependent transport system permease family. OppBC subfamily.</text>
</comment>
<keyword evidence="6" id="KW-0653">Protein transport</keyword>
<feature type="transmembrane region" description="Helical" evidence="10">
    <location>
        <begin position="109"/>
        <end position="134"/>
    </location>
</feature>
<evidence type="ECO:0000256" key="7">
    <source>
        <dbReference type="ARBA" id="ARBA00022989"/>
    </source>
</evidence>
<keyword evidence="7 10" id="KW-1133">Transmembrane helix</keyword>
<organism evidence="12 13">
    <name type="scientific">Camelliibacillus cellulosilyticus</name>
    <dbReference type="NCBI Taxonomy" id="2174486"/>
    <lineage>
        <taxon>Bacteria</taxon>
        <taxon>Bacillati</taxon>
        <taxon>Bacillota</taxon>
        <taxon>Bacilli</taxon>
        <taxon>Bacillales</taxon>
        <taxon>Sporolactobacillaceae</taxon>
        <taxon>Camelliibacillus</taxon>
    </lineage>
</organism>
<evidence type="ECO:0000313" key="12">
    <source>
        <dbReference type="EMBL" id="MFC4618937.1"/>
    </source>
</evidence>
<proteinExistence type="inferred from homology"/>
<evidence type="ECO:0000313" key="13">
    <source>
        <dbReference type="Proteomes" id="UP001596022"/>
    </source>
</evidence>
<evidence type="ECO:0000256" key="4">
    <source>
        <dbReference type="ARBA" id="ARBA00022692"/>
    </source>
</evidence>
<evidence type="ECO:0000256" key="5">
    <source>
        <dbReference type="ARBA" id="ARBA00022856"/>
    </source>
</evidence>
<keyword evidence="13" id="KW-1185">Reference proteome</keyword>
<dbReference type="InterPro" id="IPR025966">
    <property type="entry name" value="OppC_N"/>
</dbReference>
<evidence type="ECO:0000256" key="9">
    <source>
        <dbReference type="ARBA" id="ARBA00024202"/>
    </source>
</evidence>
<evidence type="ECO:0000256" key="2">
    <source>
        <dbReference type="ARBA" id="ARBA00022448"/>
    </source>
</evidence>
<dbReference type="InterPro" id="IPR050366">
    <property type="entry name" value="BP-dependent_transpt_permease"/>
</dbReference>
<dbReference type="Pfam" id="PF00528">
    <property type="entry name" value="BPD_transp_1"/>
    <property type="match status" value="1"/>
</dbReference>
<dbReference type="InterPro" id="IPR035906">
    <property type="entry name" value="MetI-like_sf"/>
</dbReference>
<reference evidence="13" key="1">
    <citation type="journal article" date="2019" name="Int. J. Syst. Evol. Microbiol.">
        <title>The Global Catalogue of Microorganisms (GCM) 10K type strain sequencing project: providing services to taxonomists for standard genome sequencing and annotation.</title>
        <authorList>
            <consortium name="The Broad Institute Genomics Platform"/>
            <consortium name="The Broad Institute Genome Sequencing Center for Infectious Disease"/>
            <person name="Wu L."/>
            <person name="Ma J."/>
        </authorList>
    </citation>
    <scope>NUCLEOTIDE SEQUENCE [LARGE SCALE GENOMIC DNA]</scope>
    <source>
        <strain evidence="13">CGMCC 1.16306</strain>
    </source>
</reference>
<keyword evidence="4 10" id="KW-0812">Transmembrane</keyword>
<dbReference type="InterPro" id="IPR000515">
    <property type="entry name" value="MetI-like"/>
</dbReference>
<dbReference type="Gene3D" id="1.10.3720.10">
    <property type="entry name" value="MetI-like"/>
    <property type="match status" value="1"/>
</dbReference>
<dbReference type="PANTHER" id="PTHR43386">
    <property type="entry name" value="OLIGOPEPTIDE TRANSPORT SYSTEM PERMEASE PROTEIN APPC"/>
    <property type="match status" value="1"/>
</dbReference>
<dbReference type="Proteomes" id="UP001596022">
    <property type="component" value="Unassembled WGS sequence"/>
</dbReference>
<dbReference type="SUPFAM" id="SSF161098">
    <property type="entry name" value="MetI-like"/>
    <property type="match status" value="1"/>
</dbReference>
<evidence type="ECO:0000259" key="11">
    <source>
        <dbReference type="PROSITE" id="PS50928"/>
    </source>
</evidence>
<comment type="caution">
    <text evidence="12">The sequence shown here is derived from an EMBL/GenBank/DDBJ whole genome shotgun (WGS) entry which is preliminary data.</text>
</comment>
<dbReference type="Pfam" id="PF12911">
    <property type="entry name" value="OppC_N"/>
    <property type="match status" value="1"/>
</dbReference>
<feature type="transmembrane region" description="Helical" evidence="10">
    <location>
        <begin position="228"/>
        <end position="253"/>
    </location>
</feature>
<feature type="transmembrane region" description="Helical" evidence="10">
    <location>
        <begin position="170"/>
        <end position="189"/>
    </location>
</feature>
<feature type="transmembrane region" description="Helical" evidence="10">
    <location>
        <begin position="146"/>
        <end position="164"/>
    </location>
</feature>